<sequence length="297" mass="35170">MSKGFDGTSPPMRYVLFVASTRRIWIMFYVAARTLAIFSSELFLRLCWMNLCDFLSTFGCDKICYINRGYQEDILIRGNRLLEECQHAFTTNSRPQLSVTVPQLWSRPPLGWVKVNVDASVSLAYGNAALGGVFRDENGYWIYGFACNTRQCYALHSELWAVHDCLSRAWSLSFRRLVIETDCLEVIRILKHSSNTWIDNNLIELILNWIRKDWQLVFRHVPHNINHVADREWLLWVVRRRGMDYRWRLHLQSCRCWSKRRKSIAHVNECYHRTGVLLQMWHILIYKGIQRIDSDSF</sequence>
<dbReference type="InterPro" id="IPR002156">
    <property type="entry name" value="RNaseH_domain"/>
</dbReference>
<accession>A0ABR2QGQ3</accession>
<dbReference type="Gene3D" id="3.30.420.10">
    <property type="entry name" value="Ribonuclease H-like superfamily/Ribonuclease H"/>
    <property type="match status" value="1"/>
</dbReference>
<reference evidence="2 3" key="1">
    <citation type="journal article" date="2024" name="G3 (Bethesda)">
        <title>Genome assembly of Hibiscus sabdariffa L. provides insights into metabolisms of medicinal natural products.</title>
        <authorList>
            <person name="Kim T."/>
        </authorList>
    </citation>
    <scope>NUCLEOTIDE SEQUENCE [LARGE SCALE GENOMIC DNA]</scope>
    <source>
        <strain evidence="2">TK-2024</strain>
        <tissue evidence="2">Old leaves</tissue>
    </source>
</reference>
<dbReference type="InterPro" id="IPR044730">
    <property type="entry name" value="RNase_H-like_dom_plant"/>
</dbReference>
<comment type="caution">
    <text evidence="2">The sequence shown here is derived from an EMBL/GenBank/DDBJ whole genome shotgun (WGS) entry which is preliminary data.</text>
</comment>
<feature type="domain" description="RNase H type-1" evidence="1">
    <location>
        <begin position="116"/>
        <end position="230"/>
    </location>
</feature>
<dbReference type="PANTHER" id="PTHR47723">
    <property type="entry name" value="OS05G0353850 PROTEIN"/>
    <property type="match status" value="1"/>
</dbReference>
<keyword evidence="3" id="KW-1185">Reference proteome</keyword>
<dbReference type="Pfam" id="PF13456">
    <property type="entry name" value="RVT_3"/>
    <property type="match status" value="1"/>
</dbReference>
<evidence type="ECO:0000313" key="2">
    <source>
        <dbReference type="EMBL" id="KAK8999774.1"/>
    </source>
</evidence>
<dbReference type="CDD" id="cd06222">
    <property type="entry name" value="RNase_H_like"/>
    <property type="match status" value="1"/>
</dbReference>
<organism evidence="2 3">
    <name type="scientific">Hibiscus sabdariffa</name>
    <name type="common">roselle</name>
    <dbReference type="NCBI Taxonomy" id="183260"/>
    <lineage>
        <taxon>Eukaryota</taxon>
        <taxon>Viridiplantae</taxon>
        <taxon>Streptophyta</taxon>
        <taxon>Embryophyta</taxon>
        <taxon>Tracheophyta</taxon>
        <taxon>Spermatophyta</taxon>
        <taxon>Magnoliopsida</taxon>
        <taxon>eudicotyledons</taxon>
        <taxon>Gunneridae</taxon>
        <taxon>Pentapetalae</taxon>
        <taxon>rosids</taxon>
        <taxon>malvids</taxon>
        <taxon>Malvales</taxon>
        <taxon>Malvaceae</taxon>
        <taxon>Malvoideae</taxon>
        <taxon>Hibiscus</taxon>
    </lineage>
</organism>
<dbReference type="SUPFAM" id="SSF53098">
    <property type="entry name" value="Ribonuclease H-like"/>
    <property type="match status" value="1"/>
</dbReference>
<evidence type="ECO:0000259" key="1">
    <source>
        <dbReference type="Pfam" id="PF13456"/>
    </source>
</evidence>
<protein>
    <recommendedName>
        <fullName evidence="1">RNase H type-1 domain-containing protein</fullName>
    </recommendedName>
</protein>
<name>A0ABR2QGQ3_9ROSI</name>
<dbReference type="PANTHER" id="PTHR47723:SF19">
    <property type="entry name" value="POLYNUCLEOTIDYL TRANSFERASE, RIBONUCLEASE H-LIKE SUPERFAMILY PROTEIN"/>
    <property type="match status" value="1"/>
</dbReference>
<dbReference type="InterPro" id="IPR012337">
    <property type="entry name" value="RNaseH-like_sf"/>
</dbReference>
<evidence type="ECO:0000313" key="3">
    <source>
        <dbReference type="Proteomes" id="UP001396334"/>
    </source>
</evidence>
<proteinExistence type="predicted"/>
<dbReference type="Proteomes" id="UP001396334">
    <property type="component" value="Unassembled WGS sequence"/>
</dbReference>
<dbReference type="InterPro" id="IPR036397">
    <property type="entry name" value="RNaseH_sf"/>
</dbReference>
<dbReference type="EMBL" id="JBBPBN010000039">
    <property type="protein sequence ID" value="KAK8999774.1"/>
    <property type="molecule type" value="Genomic_DNA"/>
</dbReference>
<dbReference type="InterPro" id="IPR053151">
    <property type="entry name" value="RNase_H-like"/>
</dbReference>
<gene>
    <name evidence="2" type="ORF">V6N11_065271</name>
</gene>